<evidence type="ECO:0000313" key="1">
    <source>
        <dbReference type="EMBL" id="RGE41323.1"/>
    </source>
</evidence>
<dbReference type="Proteomes" id="UP000261948">
    <property type="component" value="Unassembled WGS sequence"/>
</dbReference>
<keyword evidence="2" id="KW-1185">Reference proteome</keyword>
<name>A0A373FAX9_COMTE</name>
<accession>A0A373FAX9</accession>
<dbReference type="EMBL" id="QURR01000029">
    <property type="protein sequence ID" value="RGE41323.1"/>
    <property type="molecule type" value="Genomic_DNA"/>
</dbReference>
<sequence>MTLLEIHHPELTPVVTRIDQLSAIADERKRLASDEFVGLYGGAGIAFLTREEQNELHELKLQLPTYAQLRSEAKARLMQRVSSSRRGMKTTAAG</sequence>
<evidence type="ECO:0000313" key="2">
    <source>
        <dbReference type="Proteomes" id="UP000261948"/>
    </source>
</evidence>
<gene>
    <name evidence="1" type="ORF">DZC30_18615</name>
</gene>
<protein>
    <submittedName>
        <fullName evidence="1">Uncharacterized protein</fullName>
    </submittedName>
</protein>
<reference evidence="1 2" key="1">
    <citation type="submission" date="2018-08" db="EMBL/GenBank/DDBJ databases">
        <title>Comamonas testosteroni strain SWCO2.</title>
        <authorList>
            <person name="Jiang N."/>
            <person name="Zhang X.Z."/>
        </authorList>
    </citation>
    <scope>NUCLEOTIDE SEQUENCE [LARGE SCALE GENOMIC DNA]</scope>
    <source>
        <strain evidence="1 2">SWCO2</strain>
    </source>
</reference>
<comment type="caution">
    <text evidence="1">The sequence shown here is derived from an EMBL/GenBank/DDBJ whole genome shotgun (WGS) entry which is preliminary data.</text>
</comment>
<organism evidence="1 2">
    <name type="scientific">Comamonas testosteroni</name>
    <name type="common">Pseudomonas testosteroni</name>
    <dbReference type="NCBI Taxonomy" id="285"/>
    <lineage>
        <taxon>Bacteria</taxon>
        <taxon>Pseudomonadati</taxon>
        <taxon>Pseudomonadota</taxon>
        <taxon>Betaproteobacteria</taxon>
        <taxon>Burkholderiales</taxon>
        <taxon>Comamonadaceae</taxon>
        <taxon>Comamonas</taxon>
    </lineage>
</organism>
<proteinExistence type="predicted"/>
<dbReference type="AlphaFoldDB" id="A0A373FAX9"/>